<gene>
    <name evidence="6" type="ORF">P3W85_17880</name>
</gene>
<name>A0ABT6AQG2_9BURK</name>
<dbReference type="PANTHER" id="PTHR34218">
    <property type="entry name" value="PEPTIDASE S45 PENICILLIN AMIDASE"/>
    <property type="match status" value="1"/>
</dbReference>
<accession>A0ABT6AQG2</accession>
<keyword evidence="4" id="KW-0865">Zymogen</keyword>
<feature type="signal peptide" evidence="5">
    <location>
        <begin position="1"/>
        <end position="17"/>
    </location>
</feature>
<dbReference type="SUPFAM" id="SSF56235">
    <property type="entry name" value="N-terminal nucleophile aminohydrolases (Ntn hydrolases)"/>
    <property type="match status" value="1"/>
</dbReference>
<evidence type="ECO:0000256" key="2">
    <source>
        <dbReference type="ARBA" id="ARBA00022729"/>
    </source>
</evidence>
<evidence type="ECO:0000256" key="1">
    <source>
        <dbReference type="ARBA" id="ARBA00006586"/>
    </source>
</evidence>
<dbReference type="InterPro" id="IPR043146">
    <property type="entry name" value="Penicillin_amidase_N_B-knob"/>
</dbReference>
<comment type="similarity">
    <text evidence="1">Belongs to the peptidase S45 family.</text>
</comment>
<dbReference type="InterPro" id="IPR002692">
    <property type="entry name" value="S45"/>
</dbReference>
<dbReference type="Gene3D" id="3.60.20.10">
    <property type="entry name" value="Glutamine Phosphoribosylpyrophosphate, subunit 1, domain 1"/>
    <property type="match status" value="1"/>
</dbReference>
<organism evidence="6 7">
    <name type="scientific">Cupriavidus basilensis</name>
    <dbReference type="NCBI Taxonomy" id="68895"/>
    <lineage>
        <taxon>Bacteria</taxon>
        <taxon>Pseudomonadati</taxon>
        <taxon>Pseudomonadota</taxon>
        <taxon>Betaproteobacteria</taxon>
        <taxon>Burkholderiales</taxon>
        <taxon>Burkholderiaceae</taxon>
        <taxon>Cupriavidus</taxon>
    </lineage>
</organism>
<dbReference type="PANTHER" id="PTHR34218:SF3">
    <property type="entry name" value="ACYL-HOMOSERINE LACTONE ACYLASE PVDQ"/>
    <property type="match status" value="1"/>
</dbReference>
<reference evidence="6 7" key="1">
    <citation type="submission" date="2023-03" db="EMBL/GenBank/DDBJ databases">
        <title>Draft assemblies of triclosan tolerant bacteria isolated from returned activated sludge.</title>
        <authorList>
            <person name="Van Hamelsveld S."/>
        </authorList>
    </citation>
    <scope>NUCLEOTIDE SEQUENCE [LARGE SCALE GENOMIC DNA]</scope>
    <source>
        <strain evidence="6 7">GW210010_S58</strain>
    </source>
</reference>
<feature type="chain" id="PRO_5045054115" evidence="5">
    <location>
        <begin position="18"/>
        <end position="798"/>
    </location>
</feature>
<keyword evidence="7" id="KW-1185">Reference proteome</keyword>
<comment type="caution">
    <text evidence="6">The sequence shown here is derived from an EMBL/GenBank/DDBJ whole genome shotgun (WGS) entry which is preliminary data.</text>
</comment>
<dbReference type="InterPro" id="IPR029055">
    <property type="entry name" value="Ntn_hydrolases_N"/>
</dbReference>
<dbReference type="Proteomes" id="UP001216674">
    <property type="component" value="Unassembled WGS sequence"/>
</dbReference>
<evidence type="ECO:0000256" key="3">
    <source>
        <dbReference type="ARBA" id="ARBA00022801"/>
    </source>
</evidence>
<dbReference type="PROSITE" id="PS51257">
    <property type="entry name" value="PROKAR_LIPOPROTEIN"/>
    <property type="match status" value="1"/>
</dbReference>
<evidence type="ECO:0000313" key="6">
    <source>
        <dbReference type="EMBL" id="MDF3834812.1"/>
    </source>
</evidence>
<sequence length="798" mass="86640">MKPVPAGFAFLCRAALAGWLCVLLTGCGDEEAASPDSVRYSAQIRRTSYGVPHVTADDEAGLGFGIGYAQAQDGICVLADQFLTVAGERSRHLEANALVEQGGRLDNRASDFFYTQLNHAAVLDEAWRAQPPELRSRFLGFAAGYNRYLEKTGRQALPRACRNAAWVRDINERDLMRLMRYYASLNGVVAFAPWLVAAQPPGAGVAPVRAPARRARVALAQAAAATGASTYRTGSNGVALGRDATRNGQGMLLGNPHFPWHGITRMMQLHLTLPGRIDVMGATLPGMPVIGIGFTREFAWTHTTASSSHETLFELDLDPDDPTRYRVDGVSRPMQRQVVTIDVRQSDGSIGQESHTFYLSEFGMVLALPESVPGHGWTRTKAYALRDANTENHRMVAQWHAMNRARSLAQLRESVERVLGNPWNNTIAVDSGGTALFMALTPVPNVSAAQLARCGRGSVAGRFVLRGTPACQWADQPGTPQRGIFAAAGLPVIQRMDYVQNSNDSAWLTQPAAPLTGYSPLVSQSDYPQGGRTRIGIQQLEARLAGTDGLPGRGMTLPQLEAIALSNRVYFAEQVMDDLLKLCRATPAASTRDGVPVRLGEACERLAAWDRTAGLGSNIGYLYFEKFFAAIGEEPSVWAVPFDARDPVGTPRGLRLNDAAAAGLLRRALADAVHAVNGSGVRPDITWGELQVVRRGTRKIPIHGGSDALGVYNMMESREQPDGTREVMHGTSYLQAVSFGPAGPHAEAFLAYSQSSDPDSPHAADQTERFSRKRWIALPFTEAEIRADPGFSERRIWQ</sequence>
<dbReference type="Gene3D" id="1.10.439.10">
    <property type="entry name" value="Penicillin Amidohydrolase, domain 1"/>
    <property type="match status" value="1"/>
</dbReference>
<dbReference type="Gene3D" id="1.10.1400.10">
    <property type="match status" value="1"/>
</dbReference>
<dbReference type="EMBL" id="JARJLM010000304">
    <property type="protein sequence ID" value="MDF3834812.1"/>
    <property type="molecule type" value="Genomic_DNA"/>
</dbReference>
<dbReference type="Gene3D" id="2.30.120.10">
    <property type="match status" value="1"/>
</dbReference>
<evidence type="ECO:0000256" key="4">
    <source>
        <dbReference type="ARBA" id="ARBA00023145"/>
    </source>
</evidence>
<protein>
    <submittedName>
        <fullName evidence="6">Penicillin acylase family protein</fullName>
    </submittedName>
</protein>
<keyword evidence="2 5" id="KW-0732">Signal</keyword>
<dbReference type="InterPro" id="IPR043147">
    <property type="entry name" value="Penicillin_amidase_A-knob"/>
</dbReference>
<dbReference type="Pfam" id="PF01804">
    <property type="entry name" value="Penicil_amidase"/>
    <property type="match status" value="1"/>
</dbReference>
<dbReference type="RefSeq" id="WP_276265778.1">
    <property type="nucleotide sequence ID" value="NZ_JARJLM010000304.1"/>
</dbReference>
<evidence type="ECO:0000256" key="5">
    <source>
        <dbReference type="SAM" id="SignalP"/>
    </source>
</evidence>
<evidence type="ECO:0000313" key="7">
    <source>
        <dbReference type="Proteomes" id="UP001216674"/>
    </source>
</evidence>
<dbReference type="InterPro" id="IPR023343">
    <property type="entry name" value="Penicillin_amidase_dom1"/>
</dbReference>
<keyword evidence="3" id="KW-0378">Hydrolase</keyword>
<proteinExistence type="inferred from homology"/>